<comment type="caution">
    <text evidence="1">The sequence shown here is derived from an EMBL/GenBank/DDBJ whole genome shotgun (WGS) entry which is preliminary data.</text>
</comment>
<name>A0A0F9L1Z3_9ZZZZ</name>
<dbReference type="EMBL" id="LAZR01013496">
    <property type="protein sequence ID" value="KKM21710.1"/>
    <property type="molecule type" value="Genomic_DNA"/>
</dbReference>
<sequence length="349" mass="40741">MKTAIVEISESHEECIYSQLSFLKDAGHEVTLLLHKKLENQITAYAHLADNISFFDFESVSPIQKLRMQWHLFTLLKKFDMLILNTAHSYSVIRNIAVLLRFVKTKCIGVLHNTQKLQSSQTQRIISKKVKHYFVLNDALLPTREISNTIKVQSFYPIFFPKYEKVPVYKQNQIWIGIPGRIDYKRRDYDFLINALEQASVLERVNFLILGKVDRTTPDGNRLIESIEKSGKLKNFKLFHSFIDNPDFHGYLSACDYIMPLLRPNQEYLGSKISGAFNLAFAHKKPMLCNSFFEAIPDLRENSLFYDKATFNQLLADIDNGNSHPPTSYSDSKWNYKFQQRRYIEFINE</sequence>
<accession>A0A0F9L1Z3</accession>
<dbReference type="Gene3D" id="3.40.50.2000">
    <property type="entry name" value="Glycogen Phosphorylase B"/>
    <property type="match status" value="2"/>
</dbReference>
<reference evidence="1" key="1">
    <citation type="journal article" date="2015" name="Nature">
        <title>Complex archaea that bridge the gap between prokaryotes and eukaryotes.</title>
        <authorList>
            <person name="Spang A."/>
            <person name="Saw J.H."/>
            <person name="Jorgensen S.L."/>
            <person name="Zaremba-Niedzwiedzka K."/>
            <person name="Martijn J."/>
            <person name="Lind A.E."/>
            <person name="van Eijk R."/>
            <person name="Schleper C."/>
            <person name="Guy L."/>
            <person name="Ettema T.J."/>
        </authorList>
    </citation>
    <scope>NUCLEOTIDE SEQUENCE</scope>
</reference>
<gene>
    <name evidence="1" type="ORF">LCGC14_1632690</name>
</gene>
<dbReference type="AlphaFoldDB" id="A0A0F9L1Z3"/>
<protein>
    <recommendedName>
        <fullName evidence="2">Glycosyl transferase family 1 domain-containing protein</fullName>
    </recommendedName>
</protein>
<dbReference type="SUPFAM" id="SSF53756">
    <property type="entry name" value="UDP-Glycosyltransferase/glycogen phosphorylase"/>
    <property type="match status" value="1"/>
</dbReference>
<organism evidence="1">
    <name type="scientific">marine sediment metagenome</name>
    <dbReference type="NCBI Taxonomy" id="412755"/>
    <lineage>
        <taxon>unclassified sequences</taxon>
        <taxon>metagenomes</taxon>
        <taxon>ecological metagenomes</taxon>
    </lineage>
</organism>
<proteinExistence type="predicted"/>
<evidence type="ECO:0000313" key="1">
    <source>
        <dbReference type="EMBL" id="KKM21710.1"/>
    </source>
</evidence>
<evidence type="ECO:0008006" key="2">
    <source>
        <dbReference type="Google" id="ProtNLM"/>
    </source>
</evidence>